<proteinExistence type="predicted"/>
<evidence type="ECO:0000313" key="8">
    <source>
        <dbReference type="Proteomes" id="UP000555393"/>
    </source>
</evidence>
<evidence type="ECO:0000313" key="7">
    <source>
        <dbReference type="EMBL" id="MBB6261727.1"/>
    </source>
</evidence>
<dbReference type="AlphaFoldDB" id="A0A841LZ00"/>
<evidence type="ECO:0000256" key="1">
    <source>
        <dbReference type="ARBA" id="ARBA00015288"/>
    </source>
</evidence>
<dbReference type="PROSITE" id="PS00622">
    <property type="entry name" value="HTH_LUXR_1"/>
    <property type="match status" value="1"/>
</dbReference>
<evidence type="ECO:0000259" key="6">
    <source>
        <dbReference type="PROSITE" id="PS50043"/>
    </source>
</evidence>
<dbReference type="CDD" id="cd06170">
    <property type="entry name" value="LuxR_C_like"/>
    <property type="match status" value="1"/>
</dbReference>
<keyword evidence="8" id="KW-1185">Reference proteome</keyword>
<dbReference type="InterPro" id="IPR016032">
    <property type="entry name" value="Sig_transdc_resp-reg_C-effctor"/>
</dbReference>
<protein>
    <recommendedName>
        <fullName evidence="1">HTH-type quorum sensing-dependent transcriptional regulator VjbR</fullName>
    </recommendedName>
</protein>
<dbReference type="SUPFAM" id="SSF46894">
    <property type="entry name" value="C-terminal effector domain of the bipartite response regulators"/>
    <property type="match status" value="1"/>
</dbReference>
<dbReference type="GO" id="GO:0006355">
    <property type="term" value="P:regulation of DNA-templated transcription"/>
    <property type="evidence" value="ECO:0007669"/>
    <property type="project" value="InterPro"/>
</dbReference>
<dbReference type="InterPro" id="IPR036693">
    <property type="entry name" value="TF_LuxR_autoind-bd_dom_sf"/>
</dbReference>
<evidence type="ECO:0000256" key="5">
    <source>
        <dbReference type="ARBA" id="ARBA00023163"/>
    </source>
</evidence>
<accession>A0A841LZ00</accession>
<name>A0A841LZ00_9HYPH</name>
<dbReference type="PROSITE" id="PS50043">
    <property type="entry name" value="HTH_LUXR_2"/>
    <property type="match status" value="1"/>
</dbReference>
<dbReference type="PRINTS" id="PR00038">
    <property type="entry name" value="HTHLUXR"/>
</dbReference>
<dbReference type="InterPro" id="IPR005143">
    <property type="entry name" value="TF_LuxR_autoind-bd_dom"/>
</dbReference>
<dbReference type="RefSeq" id="WP_184223337.1">
    <property type="nucleotide sequence ID" value="NZ_JACIIU010000011.1"/>
</dbReference>
<keyword evidence="2" id="KW-0673">Quorum sensing</keyword>
<dbReference type="Proteomes" id="UP000555393">
    <property type="component" value="Unassembled WGS sequence"/>
</dbReference>
<dbReference type="InterPro" id="IPR000792">
    <property type="entry name" value="Tscrpt_reg_LuxR_C"/>
</dbReference>
<dbReference type="SMART" id="SM00421">
    <property type="entry name" value="HTH_LUXR"/>
    <property type="match status" value="1"/>
</dbReference>
<comment type="caution">
    <text evidence="7">The sequence shown here is derived from an EMBL/GenBank/DDBJ whole genome shotgun (WGS) entry which is preliminary data.</text>
</comment>
<dbReference type="InterPro" id="IPR036388">
    <property type="entry name" value="WH-like_DNA-bd_sf"/>
</dbReference>
<dbReference type="EMBL" id="JACIIU010000011">
    <property type="protein sequence ID" value="MBB6261727.1"/>
    <property type="molecule type" value="Genomic_DNA"/>
</dbReference>
<dbReference type="PANTHER" id="PTHR44688">
    <property type="entry name" value="DNA-BINDING TRANSCRIPTIONAL ACTIVATOR DEVR_DOSR"/>
    <property type="match status" value="1"/>
</dbReference>
<dbReference type="SUPFAM" id="SSF75516">
    <property type="entry name" value="Pheromone-binding domain of LuxR-like quorum-sensing transcription factors"/>
    <property type="match status" value="1"/>
</dbReference>
<dbReference type="Gene3D" id="1.10.10.10">
    <property type="entry name" value="Winged helix-like DNA-binding domain superfamily/Winged helix DNA-binding domain"/>
    <property type="match status" value="1"/>
</dbReference>
<evidence type="ECO:0000256" key="4">
    <source>
        <dbReference type="ARBA" id="ARBA00023125"/>
    </source>
</evidence>
<dbReference type="Pfam" id="PF00196">
    <property type="entry name" value="GerE"/>
    <property type="match status" value="1"/>
</dbReference>
<dbReference type="Gene3D" id="3.30.450.80">
    <property type="entry name" value="Transcription factor LuxR-like, autoinducer-binding domain"/>
    <property type="match status" value="1"/>
</dbReference>
<dbReference type="GO" id="GO:0003677">
    <property type="term" value="F:DNA binding"/>
    <property type="evidence" value="ECO:0007669"/>
    <property type="project" value="UniProtKB-KW"/>
</dbReference>
<keyword evidence="3" id="KW-0805">Transcription regulation</keyword>
<reference evidence="7 8" key="1">
    <citation type="submission" date="2020-08" db="EMBL/GenBank/DDBJ databases">
        <title>Genomic Encyclopedia of Type Strains, Phase IV (KMG-IV): sequencing the most valuable type-strain genomes for metagenomic binning, comparative biology and taxonomic classification.</title>
        <authorList>
            <person name="Goeker M."/>
        </authorList>
    </citation>
    <scope>NUCLEOTIDE SEQUENCE [LARGE SCALE GENOMIC DNA]</scope>
    <source>
        <strain evidence="7 8">DSM 22336</strain>
    </source>
</reference>
<keyword evidence="4 7" id="KW-0238">DNA-binding</keyword>
<dbReference type="Pfam" id="PF03472">
    <property type="entry name" value="Autoind_bind"/>
    <property type="match status" value="1"/>
</dbReference>
<organism evidence="7 8">
    <name type="scientific">Paenochrobactrum gallinarii</name>
    <dbReference type="NCBI Taxonomy" id="643673"/>
    <lineage>
        <taxon>Bacteria</taxon>
        <taxon>Pseudomonadati</taxon>
        <taxon>Pseudomonadota</taxon>
        <taxon>Alphaproteobacteria</taxon>
        <taxon>Hyphomicrobiales</taxon>
        <taxon>Brucellaceae</taxon>
        <taxon>Paenochrobactrum</taxon>
    </lineage>
</organism>
<feature type="domain" description="HTH luxR-type" evidence="6">
    <location>
        <begin position="168"/>
        <end position="233"/>
    </location>
</feature>
<dbReference type="GO" id="GO:0009372">
    <property type="term" value="P:quorum sensing"/>
    <property type="evidence" value="ECO:0007669"/>
    <property type="project" value="UniProtKB-KW"/>
</dbReference>
<sequence>MLWERIYNDVRSVDDAACLFKVIADFAVQCGFDYCTYSISIPALNSKSKFFLFDNCPEKWGAEYRAANAHENDPVIRRGMKSNQPVVWSEAVFADATALWQKARQSGLNIGISVPCWSAHGVFGMLSFIRREKAISDEELQTLSTKMQVIGSLIHLSMYQLLEVEKITGMQDVTLTAREREIMLWTSEGKTAEIIGAILSISTRTVNFHISNVLTKLMAVNKVQAVMKARTLGLL</sequence>
<keyword evidence="5" id="KW-0804">Transcription</keyword>
<evidence type="ECO:0000256" key="2">
    <source>
        <dbReference type="ARBA" id="ARBA00022654"/>
    </source>
</evidence>
<gene>
    <name evidence="7" type="ORF">FHS77_002292</name>
</gene>
<evidence type="ECO:0000256" key="3">
    <source>
        <dbReference type="ARBA" id="ARBA00023015"/>
    </source>
</evidence>
<dbReference type="PANTHER" id="PTHR44688:SF16">
    <property type="entry name" value="DNA-BINDING TRANSCRIPTIONAL ACTIVATOR DEVR_DOSR"/>
    <property type="match status" value="1"/>
</dbReference>